<reference evidence="6 7" key="1">
    <citation type="submission" date="2017-04" db="EMBL/GenBank/DDBJ databases">
        <authorList>
            <person name="Afonso C.L."/>
            <person name="Miller P.J."/>
            <person name="Scott M.A."/>
            <person name="Spackman E."/>
            <person name="Goraichik I."/>
            <person name="Dimitrov K.M."/>
            <person name="Suarez D.L."/>
            <person name="Swayne D.E."/>
        </authorList>
    </citation>
    <scope>NUCLEOTIDE SEQUENCE [LARGE SCALE GENOMIC DNA]</scope>
    <source>
        <strain evidence="6 7">DSM 12816</strain>
    </source>
</reference>
<organism evidence="6 7">
    <name type="scientific">Papillibacter cinnamivorans DSM 12816</name>
    <dbReference type="NCBI Taxonomy" id="1122930"/>
    <lineage>
        <taxon>Bacteria</taxon>
        <taxon>Bacillati</taxon>
        <taxon>Bacillota</taxon>
        <taxon>Clostridia</taxon>
        <taxon>Eubacteriales</taxon>
        <taxon>Oscillospiraceae</taxon>
        <taxon>Papillibacter</taxon>
    </lineage>
</organism>
<dbReference type="PANTHER" id="PTHR32329:SF2">
    <property type="entry name" value="BIFUNCTIONAL PROTEIN [INCLUDES 2-HYDROXYACYL-COA DEHYDRATASE (N-TER) AND ITS ACTIVATOR DOMAIN (C_TERM)"/>
    <property type="match status" value="1"/>
</dbReference>
<dbReference type="STRING" id="1122930.SAMN02745168_2721"/>
<dbReference type="EMBL" id="FWXW01000009">
    <property type="protein sequence ID" value="SMC82635.1"/>
    <property type="molecule type" value="Genomic_DNA"/>
</dbReference>
<keyword evidence="3" id="KW-0408">Iron</keyword>
<accession>A0A1W2CBI0</accession>
<evidence type="ECO:0000256" key="1">
    <source>
        <dbReference type="ARBA" id="ARBA00001966"/>
    </source>
</evidence>
<dbReference type="InterPro" id="IPR043129">
    <property type="entry name" value="ATPase_NBD"/>
</dbReference>
<dbReference type="InterPro" id="IPR051805">
    <property type="entry name" value="Dehydratase_Activator_Redct"/>
</dbReference>
<keyword evidence="2" id="KW-0479">Metal-binding</keyword>
<name>A0A1W2CBI0_9FIRM</name>
<feature type="domain" description="ATPase BadF/BadG/BcrA/BcrD type" evidence="5">
    <location>
        <begin position="5"/>
        <end position="253"/>
    </location>
</feature>
<protein>
    <submittedName>
        <fullName evidence="6">Benzoyl-CoA reductase subunit A</fullName>
    </submittedName>
</protein>
<dbReference type="InterPro" id="IPR002731">
    <property type="entry name" value="ATPase_BadF"/>
</dbReference>
<dbReference type="Proteomes" id="UP000192790">
    <property type="component" value="Unassembled WGS sequence"/>
</dbReference>
<dbReference type="OrthoDB" id="9778513at2"/>
<evidence type="ECO:0000256" key="4">
    <source>
        <dbReference type="ARBA" id="ARBA00023014"/>
    </source>
</evidence>
<dbReference type="GO" id="GO:0046872">
    <property type="term" value="F:metal ion binding"/>
    <property type="evidence" value="ECO:0007669"/>
    <property type="project" value="UniProtKB-KW"/>
</dbReference>
<dbReference type="GO" id="GO:0051536">
    <property type="term" value="F:iron-sulfur cluster binding"/>
    <property type="evidence" value="ECO:0007669"/>
    <property type="project" value="UniProtKB-KW"/>
</dbReference>
<dbReference type="AlphaFoldDB" id="A0A1W2CBI0"/>
<evidence type="ECO:0000313" key="6">
    <source>
        <dbReference type="EMBL" id="SMC82635.1"/>
    </source>
</evidence>
<evidence type="ECO:0000313" key="7">
    <source>
        <dbReference type="Proteomes" id="UP000192790"/>
    </source>
</evidence>
<gene>
    <name evidence="6" type="ORF">SAMN02745168_2721</name>
</gene>
<evidence type="ECO:0000259" key="5">
    <source>
        <dbReference type="Pfam" id="PF01869"/>
    </source>
</evidence>
<keyword evidence="4" id="KW-0411">Iron-sulfur</keyword>
<dbReference type="RefSeq" id="WP_084235387.1">
    <property type="nucleotide sequence ID" value="NZ_FWXW01000009.1"/>
</dbReference>
<dbReference type="InterPro" id="IPR008275">
    <property type="entry name" value="CoA_E_activase_dom"/>
</dbReference>
<dbReference type="NCBIfam" id="TIGR00241">
    <property type="entry name" value="CoA_E_activ"/>
    <property type="match status" value="1"/>
</dbReference>
<comment type="cofactor">
    <cofactor evidence="1">
        <name>[4Fe-4S] cluster</name>
        <dbReference type="ChEBI" id="CHEBI:49883"/>
    </cofactor>
</comment>
<dbReference type="Gene3D" id="3.30.420.40">
    <property type="match status" value="2"/>
</dbReference>
<dbReference type="SUPFAM" id="SSF53067">
    <property type="entry name" value="Actin-like ATPase domain"/>
    <property type="match status" value="1"/>
</dbReference>
<dbReference type="CDD" id="cd24106">
    <property type="entry name" value="ASKHA_NBD_benz_CoA_BzdQ"/>
    <property type="match status" value="1"/>
</dbReference>
<dbReference type="Pfam" id="PF01869">
    <property type="entry name" value="BcrAD_BadFG"/>
    <property type="match status" value="1"/>
</dbReference>
<dbReference type="PANTHER" id="PTHR32329">
    <property type="entry name" value="BIFUNCTIONAL PROTEIN [INCLUDES 2-HYDROXYACYL-COA DEHYDRATASE (N-TER) AND ITS ACTIVATOR DOMAIN (C_TERM)-RELATED"/>
    <property type="match status" value="1"/>
</dbReference>
<evidence type="ECO:0000256" key="2">
    <source>
        <dbReference type="ARBA" id="ARBA00022723"/>
    </source>
</evidence>
<evidence type="ECO:0000256" key="3">
    <source>
        <dbReference type="ARBA" id="ARBA00023004"/>
    </source>
</evidence>
<sequence length="259" mass="27660">MLVAGIDIGSLSAKAVLMDGEELLGGKVIYTGPDPVESAEQVLRQVLAPQHLRREDIRYIVATGYGRVNVPFAQSTVTEISCHARGNHYHFPGVRTILDMGGQDCKAIRSDENGRLTNFVMNDKCAAGTGRHLERVASTLGLKLDEIGDLSLSYTGEPCLISSTCAVFAQTSIVGFLRAGYPINNILAGAIDAVVDRVLALMDAVGVEEELCISGGVAKNSGVVRRVEERLGMKARIAPEPQIVGAIGAALFARDRARR</sequence>
<proteinExistence type="predicted"/>
<keyword evidence="7" id="KW-1185">Reference proteome</keyword>